<dbReference type="GO" id="GO:0000287">
    <property type="term" value="F:magnesium ion binding"/>
    <property type="evidence" value="ECO:0007669"/>
    <property type="project" value="UniProtKB-UniRule"/>
</dbReference>
<dbReference type="PANTHER" id="PTHR30523:SF6">
    <property type="entry name" value="PHOSPHOENOLPYRUVATE CARBOXYLASE"/>
    <property type="match status" value="1"/>
</dbReference>
<evidence type="ECO:0000256" key="3">
    <source>
        <dbReference type="ARBA" id="ARBA00008346"/>
    </source>
</evidence>
<dbReference type="Pfam" id="PF00311">
    <property type="entry name" value="PEPcase"/>
    <property type="match status" value="1"/>
</dbReference>
<evidence type="ECO:0000256" key="4">
    <source>
        <dbReference type="ARBA" id="ARBA00012305"/>
    </source>
</evidence>
<dbReference type="PROSITE" id="PS00781">
    <property type="entry name" value="PEPCASE_1"/>
    <property type="match status" value="1"/>
</dbReference>
<feature type="active site" evidence="10 11">
    <location>
        <position position="152"/>
    </location>
</feature>
<evidence type="ECO:0000256" key="9">
    <source>
        <dbReference type="ARBA" id="ARBA00048995"/>
    </source>
</evidence>
<comment type="catalytic activity">
    <reaction evidence="9 10">
        <text>oxaloacetate + phosphate = phosphoenolpyruvate + hydrogencarbonate</text>
        <dbReference type="Rhea" id="RHEA:28370"/>
        <dbReference type="ChEBI" id="CHEBI:16452"/>
        <dbReference type="ChEBI" id="CHEBI:17544"/>
        <dbReference type="ChEBI" id="CHEBI:43474"/>
        <dbReference type="ChEBI" id="CHEBI:58702"/>
        <dbReference type="EC" id="4.1.1.31"/>
    </reaction>
</comment>
<dbReference type="Proteomes" id="UP001431572">
    <property type="component" value="Chromosome 2"/>
</dbReference>
<evidence type="ECO:0000313" key="15">
    <source>
        <dbReference type="Proteomes" id="UP000521676"/>
    </source>
</evidence>
<accession>A0A8T7M5W5</accession>
<comment type="subunit">
    <text evidence="10">Homotetramer.</text>
</comment>
<dbReference type="InterPro" id="IPR033129">
    <property type="entry name" value="PEPCASE_His_AS"/>
</dbReference>
<dbReference type="InterPro" id="IPR021135">
    <property type="entry name" value="PEP_COase"/>
</dbReference>
<dbReference type="RefSeq" id="WP_341471237.1">
    <property type="nucleotide sequence ID" value="NZ_CP128400.1"/>
</dbReference>
<dbReference type="EMBL" id="CP128400">
    <property type="protein sequence ID" value="WJW69348.1"/>
    <property type="molecule type" value="Genomic_DNA"/>
</dbReference>
<feature type="active site" evidence="10 12">
    <location>
        <position position="614"/>
    </location>
</feature>
<evidence type="ECO:0000256" key="6">
    <source>
        <dbReference type="ARBA" id="ARBA00022842"/>
    </source>
</evidence>
<evidence type="ECO:0000256" key="1">
    <source>
        <dbReference type="ARBA" id="ARBA00001946"/>
    </source>
</evidence>
<organism evidence="13 15">
    <name type="scientific">Candidatus Chlorohelix allophototropha</name>
    <dbReference type="NCBI Taxonomy" id="3003348"/>
    <lineage>
        <taxon>Bacteria</taxon>
        <taxon>Bacillati</taxon>
        <taxon>Chloroflexota</taxon>
        <taxon>Chloroflexia</taxon>
        <taxon>Candidatus Chloroheliales</taxon>
        <taxon>Candidatus Chloroheliaceae</taxon>
        <taxon>Candidatus Chlorohelix</taxon>
    </lineage>
</organism>
<dbReference type="SUPFAM" id="SSF51621">
    <property type="entry name" value="Phosphoenolpyruvate/pyruvate domain"/>
    <property type="match status" value="1"/>
</dbReference>
<comment type="similarity">
    <text evidence="3 10">Belongs to the PEPCase type 1 family.</text>
</comment>
<dbReference type="GO" id="GO:0008964">
    <property type="term" value="F:phosphoenolpyruvate carboxylase activity"/>
    <property type="evidence" value="ECO:0007669"/>
    <property type="project" value="UniProtKB-UniRule"/>
</dbReference>
<dbReference type="EC" id="4.1.1.31" evidence="4 10"/>
<protein>
    <recommendedName>
        <fullName evidence="5 10">Phosphoenolpyruvate carboxylase</fullName>
        <shortName evidence="10">PEPC</shortName>
        <shortName evidence="10">PEPCase</shortName>
        <ecNumber evidence="4 10">4.1.1.31</ecNumber>
    </recommendedName>
</protein>
<dbReference type="InterPro" id="IPR015813">
    <property type="entry name" value="Pyrv/PenolPyrv_kinase-like_dom"/>
</dbReference>
<evidence type="ECO:0000256" key="10">
    <source>
        <dbReference type="HAMAP-Rule" id="MF_00595"/>
    </source>
</evidence>
<dbReference type="PROSITE" id="PS00393">
    <property type="entry name" value="PEPCASE_2"/>
    <property type="match status" value="1"/>
</dbReference>
<dbReference type="GO" id="GO:0015977">
    <property type="term" value="P:carbon fixation"/>
    <property type="evidence" value="ECO:0007669"/>
    <property type="project" value="UniProtKB-UniRule"/>
</dbReference>
<dbReference type="EMBL" id="JACATZ010000003">
    <property type="protein sequence ID" value="NWJ47436.1"/>
    <property type="molecule type" value="Genomic_DNA"/>
</dbReference>
<evidence type="ECO:0000256" key="7">
    <source>
        <dbReference type="ARBA" id="ARBA00023239"/>
    </source>
</evidence>
<dbReference type="GO" id="GO:0006099">
    <property type="term" value="P:tricarboxylic acid cycle"/>
    <property type="evidence" value="ECO:0007669"/>
    <property type="project" value="InterPro"/>
</dbReference>
<proteinExistence type="inferred from homology"/>
<comment type="function">
    <text evidence="2 10">Forms oxaloacetate, a four-carbon dicarboxylic acid source for the tricarboxylic acid cycle.</text>
</comment>
<dbReference type="Proteomes" id="UP000521676">
    <property type="component" value="Unassembled WGS sequence"/>
</dbReference>
<dbReference type="AlphaFoldDB" id="A0A8T7M5W5"/>
<keyword evidence="8 10" id="KW-0120">Carbon dioxide fixation</keyword>
<evidence type="ECO:0000313" key="14">
    <source>
        <dbReference type="EMBL" id="WJW69348.1"/>
    </source>
</evidence>
<dbReference type="Gene3D" id="1.20.1440.90">
    <property type="entry name" value="Phosphoenolpyruvate/pyruvate domain"/>
    <property type="match status" value="1"/>
</dbReference>
<keyword evidence="6 10" id="KW-0460">Magnesium</keyword>
<reference evidence="13 15" key="1">
    <citation type="submission" date="2020-06" db="EMBL/GenBank/DDBJ databases">
        <title>Anoxygenic phototrophic Chloroflexota member uses a Type I reaction center.</title>
        <authorList>
            <person name="Tsuji J.M."/>
            <person name="Shaw N.A."/>
            <person name="Nagashima S."/>
            <person name="Venkiteswaran J."/>
            <person name="Schiff S.L."/>
            <person name="Hanada S."/>
            <person name="Tank M."/>
            <person name="Neufeld J.D."/>
        </authorList>
    </citation>
    <scope>NUCLEOTIDE SEQUENCE [LARGE SCALE GENOMIC DNA]</scope>
    <source>
        <strain evidence="13">L227-S17</strain>
    </source>
</reference>
<evidence type="ECO:0000256" key="8">
    <source>
        <dbReference type="ARBA" id="ARBA00023300"/>
    </source>
</evidence>
<dbReference type="GO" id="GO:0006107">
    <property type="term" value="P:oxaloacetate metabolic process"/>
    <property type="evidence" value="ECO:0007669"/>
    <property type="project" value="UniProtKB-UniRule"/>
</dbReference>
<reference evidence="14" key="2">
    <citation type="journal article" date="2024" name="Nature">
        <title>Anoxygenic phototroph of the Chloroflexota uses a type I reaction centre.</title>
        <authorList>
            <person name="Tsuji J.M."/>
            <person name="Shaw N.A."/>
            <person name="Nagashima S."/>
            <person name="Venkiteswaran J.J."/>
            <person name="Schiff S.L."/>
            <person name="Watanabe T."/>
            <person name="Fukui M."/>
            <person name="Hanada S."/>
            <person name="Tank M."/>
            <person name="Neufeld J.D."/>
        </authorList>
    </citation>
    <scope>NUCLEOTIDE SEQUENCE</scope>
    <source>
        <strain evidence="14">L227-S17</strain>
    </source>
</reference>
<evidence type="ECO:0000256" key="2">
    <source>
        <dbReference type="ARBA" id="ARBA00003670"/>
    </source>
</evidence>
<dbReference type="HAMAP" id="MF_00595">
    <property type="entry name" value="PEPcase_type1"/>
    <property type="match status" value="1"/>
</dbReference>
<evidence type="ECO:0000256" key="5">
    <source>
        <dbReference type="ARBA" id="ARBA00022419"/>
    </source>
</evidence>
<dbReference type="InterPro" id="IPR018129">
    <property type="entry name" value="PEP_COase_Lys_AS"/>
</dbReference>
<dbReference type="InterPro" id="IPR022805">
    <property type="entry name" value="PEP_COase_bac/pln-type"/>
</dbReference>
<evidence type="ECO:0000313" key="13">
    <source>
        <dbReference type="EMBL" id="NWJ47436.1"/>
    </source>
</evidence>
<dbReference type="PANTHER" id="PTHR30523">
    <property type="entry name" value="PHOSPHOENOLPYRUVATE CARBOXYLASE"/>
    <property type="match status" value="1"/>
</dbReference>
<name>A0A8T7M5W5_9CHLR</name>
<sequence length="971" mass="110967">MSGGRERDIQHLDEQLRGLVSRLASILGDVLREQVGEALLVEVEEVRKYNIELRASWSEEKQNLIIQQIENLNPDMVFALVRSFTLYFHLLNLAEERARLITLARRERSAYPEPCSESIAMALKELKLEGVGAQSIRRLLSRMLVEPVFTAHPTESRRRANLFHLRNINRLVADLSSNEILQSEQEYLEEELRRAVTSMWQTDEIRASRPTPLHEVANTLYYFESTLYPMVPRLYRDLEKALLRYYPGESFMIPTFLRFNSWTGADRDGNPHITATITAMTSRWQKKTILKLYRGSLERLAEELSPSLRLIQVNQALLDSLARDRRLMPDLAIKFEKQSVFEVYRQKINFILARLDRTIELNQAAYDAEQEAIKAGIPPSQAATGLANVRQNDYCYFSPIELLTDLAILEESLRENRGRRIADGALADLITQVQVFGFHLAGLEVRQHSSRHTAALAEVLRFAAVCDNFSALSEEEKYSLLERELGDPRPLVIPDADYSSDTQEVLETLRVMRRMQLEVNREVCENYVISFTNQPSDVLTLLLLAKEGGLARLDPTSATIDCDLHIVPLFESIEDLRRAPDIMRQLFKTSLYRSSLAGYSYLQEIMIGYSDSNKDGGFFTANWELYKAQRQLAEVCREESIDLRLFHGRGGAIGRGGGPANRAIMAQPRHSLGGKLKMTEQGEVIFARYSNPEIAHRHLEQVTNAVFKATLSPQARALRTGAEEEWFPALEGMSETAFKAYRELVFENPNFARYFFEASPINEIGLLNIASRPVSRRATGRIQDLRAIPWVFSWTQNRHYLPGWYGVGSALHNYMYPNNSATLDEHRLALLQEMYNGWPFFQTILLNSERSLGAADLEIARLYSTLVTDEKVRREIWELIEAEYHRTCAAVMLITGQTTLLDNIPVLQRSIRLRNPYIDPISFIQVALLKRLRQKSQDNFAIDQDREEFEKILGIVLHSINGIAAGAQTTG</sequence>
<gene>
    <name evidence="10 13" type="primary">ppc</name>
    <name evidence="13" type="ORF">HXX08_16375</name>
    <name evidence="14" type="ORF">OZ401_002956</name>
</gene>
<evidence type="ECO:0000313" key="16">
    <source>
        <dbReference type="Proteomes" id="UP001431572"/>
    </source>
</evidence>
<keyword evidence="16" id="KW-1185">Reference proteome</keyword>
<comment type="cofactor">
    <cofactor evidence="1 10">
        <name>Mg(2+)</name>
        <dbReference type="ChEBI" id="CHEBI:18420"/>
    </cofactor>
</comment>
<dbReference type="GO" id="GO:0005829">
    <property type="term" value="C:cytosol"/>
    <property type="evidence" value="ECO:0007669"/>
    <property type="project" value="TreeGrafter"/>
</dbReference>
<evidence type="ECO:0000256" key="12">
    <source>
        <dbReference type="PROSITE-ProRule" id="PRU10112"/>
    </source>
</evidence>
<dbReference type="PRINTS" id="PR00150">
    <property type="entry name" value="PEPCARBXLASE"/>
</dbReference>
<keyword evidence="7 10" id="KW-0456">Lyase</keyword>
<dbReference type="NCBIfam" id="NF000584">
    <property type="entry name" value="PRK00009.1"/>
    <property type="match status" value="1"/>
</dbReference>
<evidence type="ECO:0000256" key="11">
    <source>
        <dbReference type="PROSITE-ProRule" id="PRU10111"/>
    </source>
</evidence>